<evidence type="ECO:0000313" key="1">
    <source>
        <dbReference type="EMBL" id="SFV39017.1"/>
    </source>
</evidence>
<dbReference type="STRING" id="51670.SAMN04488557_4040"/>
<organism evidence="1 2">
    <name type="scientific">Hyphomicrobium facile</name>
    <dbReference type="NCBI Taxonomy" id="51670"/>
    <lineage>
        <taxon>Bacteria</taxon>
        <taxon>Pseudomonadati</taxon>
        <taxon>Pseudomonadota</taxon>
        <taxon>Alphaproteobacteria</taxon>
        <taxon>Hyphomicrobiales</taxon>
        <taxon>Hyphomicrobiaceae</taxon>
        <taxon>Hyphomicrobium</taxon>
    </lineage>
</organism>
<evidence type="ECO:0000313" key="2">
    <source>
        <dbReference type="Proteomes" id="UP000199423"/>
    </source>
</evidence>
<dbReference type="InterPro" id="IPR002871">
    <property type="entry name" value="NIF_FeS_clus_asmbl_NifU_N"/>
</dbReference>
<dbReference type="GO" id="GO:0016226">
    <property type="term" value="P:iron-sulfur cluster assembly"/>
    <property type="evidence" value="ECO:0007669"/>
    <property type="project" value="InterPro"/>
</dbReference>
<dbReference type="Gene3D" id="3.90.1010.10">
    <property type="match status" value="1"/>
</dbReference>
<dbReference type="SUPFAM" id="SSF82649">
    <property type="entry name" value="SufE/NifU"/>
    <property type="match status" value="1"/>
</dbReference>
<protein>
    <submittedName>
        <fullName evidence="1">NifU homolog involved in Fe-S cluster formation</fullName>
    </submittedName>
</protein>
<dbReference type="CDD" id="cd06664">
    <property type="entry name" value="IscU_like"/>
    <property type="match status" value="1"/>
</dbReference>
<dbReference type="AlphaFoldDB" id="A0A1I7NWH5"/>
<dbReference type="GO" id="GO:0005506">
    <property type="term" value="F:iron ion binding"/>
    <property type="evidence" value="ECO:0007669"/>
    <property type="project" value="InterPro"/>
</dbReference>
<proteinExistence type="predicted"/>
<accession>A0A1I7NWH5</accession>
<keyword evidence="2" id="KW-1185">Reference proteome</keyword>
<name>A0A1I7NWH5_9HYPH</name>
<dbReference type="EMBL" id="FPCH01000005">
    <property type="protein sequence ID" value="SFV39017.1"/>
    <property type="molecule type" value="Genomic_DNA"/>
</dbReference>
<reference evidence="2" key="1">
    <citation type="submission" date="2016-10" db="EMBL/GenBank/DDBJ databases">
        <authorList>
            <person name="Varghese N."/>
            <person name="Submissions S."/>
        </authorList>
    </citation>
    <scope>NUCLEOTIDE SEQUENCE [LARGE SCALE GENOMIC DNA]</scope>
    <source>
        <strain evidence="2">DSM 1565</strain>
    </source>
</reference>
<dbReference type="GO" id="GO:0051536">
    <property type="term" value="F:iron-sulfur cluster binding"/>
    <property type="evidence" value="ECO:0007669"/>
    <property type="project" value="InterPro"/>
</dbReference>
<dbReference type="Proteomes" id="UP000199423">
    <property type="component" value="Unassembled WGS sequence"/>
</dbReference>
<sequence length="385" mass="41209">MLVTLISGQLSRRRLRLRKVSKLEDGRSAAGGLHNSAIEAGTSARMAGDPIALNLGGNPDDVLVAVGTQFDDLEQVAALVALFPKLGPRPAPEMRKSAGDGLRQGFLVHVGKHEHVAGRGIRHDRGYQAVRSEYGPKGKGGLVGFAVRHLQLCLGWGQHWARHTIGSAATQANYGGWKGPIVVGSLGVSFRVGMPADLVFTAGRPYIRPLICLDERRDTARDPKDHKTQKRPMANLDEIYNTRILELAGAISRTGRLAHPHGTATGHSKLCGSTVTVDLELENGRVSDFGQSVKACLLGQASASVMAREIVGSTPEELRTVGNTMRAMLKEGGPPPGGRWADLAVLEPVRNYKARQASTLLVFDAVEKALDDALLRTDSGLQAAR</sequence>
<gene>
    <name evidence="1" type="ORF">SAMN04488557_4040</name>
</gene>